<sequence length="461" mass="50045">VEGRLFTPSGEVTSFLSHTLSLITPAFPQPAPRTSTLDGTHTLPFSFTFPSVGSNGSPLPTSWTSALSPNTKIEYIFSLRIKRKSRTARRVSGDDVLNVPIIFHPRVRAEKQPLIAWSAAGLHSEWPTERGAWHLSTATIRGSQVGQRDAQLRATLGLAAPLVYPVHSTLPFTITLSDERNSAPDVLSAPIAISVDLRRAVRYVPKAIPHAVSIWCSACGFSLSKCICPKGGCQQARFQEQEWTWETVAVANCWQVPHSAPNVRVVRGEIELDGPLEPSFSFGGLNVSYAVHVRFTAPGKEDEHFTFVEPVTVVSELSPEGASTRLPSFSTSTPPSLTSSSSAPSSAYSPSLRSASPAPKAVQLTKTLSYSPTPTSYGDLPPSYDCSQVLAGYTGPVVKRRQSPPSPPYSRASSEEREMQLPVSAHSRAPCGAIRMGRPGEKRQEETWMRMQVQDEDVLLA</sequence>
<keyword evidence="3" id="KW-1185">Reference proteome</keyword>
<evidence type="ECO:0000256" key="1">
    <source>
        <dbReference type="SAM" id="MobiDB-lite"/>
    </source>
</evidence>
<feature type="region of interest" description="Disordered" evidence="1">
    <location>
        <begin position="395"/>
        <end position="444"/>
    </location>
</feature>
<evidence type="ECO:0008006" key="4">
    <source>
        <dbReference type="Google" id="ProtNLM"/>
    </source>
</evidence>
<protein>
    <recommendedName>
        <fullName evidence="4">Arrestin-like N-terminal domain-containing protein</fullName>
    </recommendedName>
</protein>
<gene>
    <name evidence="2" type="ORF">CALVIDRAFT_538460</name>
</gene>
<reference evidence="2 3" key="1">
    <citation type="journal article" date="2016" name="Mol. Biol. Evol.">
        <title>Comparative Genomics of Early-Diverging Mushroom-Forming Fungi Provides Insights into the Origins of Lignocellulose Decay Capabilities.</title>
        <authorList>
            <person name="Nagy L.G."/>
            <person name="Riley R."/>
            <person name="Tritt A."/>
            <person name="Adam C."/>
            <person name="Daum C."/>
            <person name="Floudas D."/>
            <person name="Sun H."/>
            <person name="Yadav J.S."/>
            <person name="Pangilinan J."/>
            <person name="Larsson K.H."/>
            <person name="Matsuura K."/>
            <person name="Barry K."/>
            <person name="Labutti K."/>
            <person name="Kuo R."/>
            <person name="Ohm R.A."/>
            <person name="Bhattacharya S.S."/>
            <person name="Shirouzu T."/>
            <person name="Yoshinaga Y."/>
            <person name="Martin F.M."/>
            <person name="Grigoriev I.V."/>
            <person name="Hibbett D.S."/>
        </authorList>
    </citation>
    <scope>NUCLEOTIDE SEQUENCE [LARGE SCALE GENOMIC DNA]</scope>
    <source>
        <strain evidence="2 3">TUFC12733</strain>
    </source>
</reference>
<dbReference type="OrthoDB" id="2333384at2759"/>
<name>A0A167KT22_CALVF</name>
<evidence type="ECO:0000313" key="3">
    <source>
        <dbReference type="Proteomes" id="UP000076738"/>
    </source>
</evidence>
<organism evidence="2 3">
    <name type="scientific">Calocera viscosa (strain TUFC12733)</name>
    <dbReference type="NCBI Taxonomy" id="1330018"/>
    <lineage>
        <taxon>Eukaryota</taxon>
        <taxon>Fungi</taxon>
        <taxon>Dikarya</taxon>
        <taxon>Basidiomycota</taxon>
        <taxon>Agaricomycotina</taxon>
        <taxon>Dacrymycetes</taxon>
        <taxon>Dacrymycetales</taxon>
        <taxon>Dacrymycetaceae</taxon>
        <taxon>Calocera</taxon>
    </lineage>
</organism>
<feature type="compositionally biased region" description="Low complexity" evidence="1">
    <location>
        <begin position="323"/>
        <end position="359"/>
    </location>
</feature>
<accession>A0A167KT22</accession>
<feature type="region of interest" description="Disordered" evidence="1">
    <location>
        <begin position="322"/>
        <end position="360"/>
    </location>
</feature>
<dbReference type="AlphaFoldDB" id="A0A167KT22"/>
<feature type="non-terminal residue" evidence="2">
    <location>
        <position position="1"/>
    </location>
</feature>
<dbReference type="EMBL" id="KV417291">
    <property type="protein sequence ID" value="KZO94971.1"/>
    <property type="molecule type" value="Genomic_DNA"/>
</dbReference>
<evidence type="ECO:0000313" key="2">
    <source>
        <dbReference type="EMBL" id="KZO94971.1"/>
    </source>
</evidence>
<dbReference type="Proteomes" id="UP000076738">
    <property type="component" value="Unassembled WGS sequence"/>
</dbReference>
<proteinExistence type="predicted"/>